<sequence>MARLILEARDTTAWKKKEKKHRRGAFPALARGISYGKGQPEPMRLGGDKQNLMEDLFAHQCFHCVAGFQSAALSTWFPCCYQEALYRKRQLNQLRPKLLPNFENSVYSCMTSPAEESTIGSWEDIWDFGIVLEFPPGTTILLSSAFLRHSNIPVSKEESRVSVTQYSAGSIRRWLEYGGRTEEALKAQDPEAYAREVVKRSSRWKEALDMYSTVEELKAGKS</sequence>
<reference evidence="1" key="1">
    <citation type="submission" date="2022-09" db="EMBL/GenBank/DDBJ databases">
        <title>A Global Phylogenomic Analysis of the Shiitake Genus Lentinula.</title>
        <authorList>
            <consortium name="DOE Joint Genome Institute"/>
            <person name="Sierra-Patev S."/>
            <person name="Min B."/>
            <person name="Naranjo-Ortiz M."/>
            <person name="Looney B."/>
            <person name="Konkel Z."/>
            <person name="Slot J.C."/>
            <person name="Sakamoto Y."/>
            <person name="Steenwyk J.L."/>
            <person name="Rokas A."/>
            <person name="Carro J."/>
            <person name="Camarero S."/>
            <person name="Ferreira P."/>
            <person name="Molpeceres G."/>
            <person name="Ruiz-Duenas F.J."/>
            <person name="Serrano A."/>
            <person name="Henrissat B."/>
            <person name="Drula E."/>
            <person name="Hughes K.W."/>
            <person name="Mata J.L."/>
            <person name="Ishikawa N.K."/>
            <person name="Vargas-Isla R."/>
            <person name="Ushijima S."/>
            <person name="Smith C.A."/>
            <person name="Ahrendt S."/>
            <person name="Andreopoulos W."/>
            <person name="He G."/>
            <person name="Labutti K."/>
            <person name="Lipzen A."/>
            <person name="Ng V."/>
            <person name="Riley R."/>
            <person name="Sandor L."/>
            <person name="Barry K."/>
            <person name="Martinez A.T."/>
            <person name="Xiao Y."/>
            <person name="Gibbons J.G."/>
            <person name="Terashima K."/>
            <person name="Grigoriev I.V."/>
            <person name="Hibbett D.S."/>
        </authorList>
    </citation>
    <scope>NUCLEOTIDE SEQUENCE</scope>
    <source>
        <strain evidence="1">TMI1499</strain>
    </source>
</reference>
<proteinExistence type="predicted"/>
<accession>A0ACC1TJE5</accession>
<evidence type="ECO:0000313" key="1">
    <source>
        <dbReference type="EMBL" id="KAJ3804860.1"/>
    </source>
</evidence>
<protein>
    <submittedName>
        <fullName evidence="1">Uncharacterized protein</fullName>
    </submittedName>
</protein>
<comment type="caution">
    <text evidence="1">The sequence shown here is derived from an EMBL/GenBank/DDBJ whole genome shotgun (WGS) entry which is preliminary data.</text>
</comment>
<name>A0ACC1TJE5_9AGAR</name>
<dbReference type="Proteomes" id="UP001163835">
    <property type="component" value="Unassembled WGS sequence"/>
</dbReference>
<evidence type="ECO:0000313" key="2">
    <source>
        <dbReference type="Proteomes" id="UP001163835"/>
    </source>
</evidence>
<gene>
    <name evidence="1" type="ORF">F5876DRAFT_82512</name>
</gene>
<organism evidence="1 2">
    <name type="scientific">Lentinula aff. lateritia</name>
    <dbReference type="NCBI Taxonomy" id="2804960"/>
    <lineage>
        <taxon>Eukaryota</taxon>
        <taxon>Fungi</taxon>
        <taxon>Dikarya</taxon>
        <taxon>Basidiomycota</taxon>
        <taxon>Agaricomycotina</taxon>
        <taxon>Agaricomycetes</taxon>
        <taxon>Agaricomycetidae</taxon>
        <taxon>Agaricales</taxon>
        <taxon>Marasmiineae</taxon>
        <taxon>Omphalotaceae</taxon>
        <taxon>Lentinula</taxon>
    </lineage>
</organism>
<keyword evidence="2" id="KW-1185">Reference proteome</keyword>
<dbReference type="EMBL" id="MU795781">
    <property type="protein sequence ID" value="KAJ3804860.1"/>
    <property type="molecule type" value="Genomic_DNA"/>
</dbReference>